<name>A0A1A9ZG98_GLOPL</name>
<keyword evidence="2" id="KW-1185">Reference proteome</keyword>
<dbReference type="VEuPathDB" id="VectorBase:GPAI013698"/>
<dbReference type="AlphaFoldDB" id="A0A1A9ZG98"/>
<accession>A0A1A9ZG98</accession>
<reference evidence="2" key="1">
    <citation type="submission" date="2014-03" db="EMBL/GenBank/DDBJ databases">
        <authorList>
            <person name="Aksoy S."/>
            <person name="Warren W."/>
            <person name="Wilson R.K."/>
        </authorList>
    </citation>
    <scope>NUCLEOTIDE SEQUENCE [LARGE SCALE GENOMIC DNA]</scope>
    <source>
        <strain evidence="2">IAEA</strain>
    </source>
</reference>
<evidence type="ECO:0000313" key="1">
    <source>
        <dbReference type="EnsemblMetazoa" id="GPAI013698-PA"/>
    </source>
</evidence>
<evidence type="ECO:0000313" key="2">
    <source>
        <dbReference type="Proteomes" id="UP000092445"/>
    </source>
</evidence>
<dbReference type="EnsemblMetazoa" id="GPAI013698-RA">
    <property type="protein sequence ID" value="GPAI013698-PA"/>
    <property type="gene ID" value="GPAI013698"/>
</dbReference>
<reference evidence="1" key="2">
    <citation type="submission" date="2020-05" db="UniProtKB">
        <authorList>
            <consortium name="EnsemblMetazoa"/>
        </authorList>
    </citation>
    <scope>IDENTIFICATION</scope>
    <source>
        <strain evidence="1">IAEA</strain>
    </source>
</reference>
<organism evidence="1 2">
    <name type="scientific">Glossina pallidipes</name>
    <name type="common">Tsetse fly</name>
    <dbReference type="NCBI Taxonomy" id="7398"/>
    <lineage>
        <taxon>Eukaryota</taxon>
        <taxon>Metazoa</taxon>
        <taxon>Ecdysozoa</taxon>
        <taxon>Arthropoda</taxon>
        <taxon>Hexapoda</taxon>
        <taxon>Insecta</taxon>
        <taxon>Pterygota</taxon>
        <taxon>Neoptera</taxon>
        <taxon>Endopterygota</taxon>
        <taxon>Diptera</taxon>
        <taxon>Brachycera</taxon>
        <taxon>Muscomorpha</taxon>
        <taxon>Hippoboscoidea</taxon>
        <taxon>Glossinidae</taxon>
        <taxon>Glossina</taxon>
    </lineage>
</organism>
<dbReference type="Proteomes" id="UP000092445">
    <property type="component" value="Unassembled WGS sequence"/>
</dbReference>
<sequence>MILKSYTAQLKESFKQNKKRSFEVPSYAKRFRFLLCKLLRTFGILILSLSLRCVRTFIKHYRRQMPAIELKLGFVLDTISIL</sequence>
<protein>
    <submittedName>
        <fullName evidence="1">Uncharacterized protein</fullName>
    </submittedName>
</protein>
<proteinExistence type="predicted"/>